<dbReference type="Pfam" id="PF00515">
    <property type="entry name" value="TPR_1"/>
    <property type="match status" value="1"/>
</dbReference>
<feature type="repeat" description="TPR" evidence="3">
    <location>
        <begin position="237"/>
        <end position="270"/>
    </location>
</feature>
<dbReference type="InterPro" id="IPR011990">
    <property type="entry name" value="TPR-like_helical_dom_sf"/>
</dbReference>
<dbReference type="Pfam" id="PF07719">
    <property type="entry name" value="TPR_2"/>
    <property type="match status" value="1"/>
</dbReference>
<dbReference type="GO" id="GO:0009279">
    <property type="term" value="C:cell outer membrane"/>
    <property type="evidence" value="ECO:0007669"/>
    <property type="project" value="TreeGrafter"/>
</dbReference>
<feature type="repeat" description="TPR" evidence="3">
    <location>
        <begin position="94"/>
        <end position="127"/>
    </location>
</feature>
<dbReference type="AlphaFoldDB" id="A0A926VCL9"/>
<evidence type="ECO:0000313" key="5">
    <source>
        <dbReference type="Proteomes" id="UP000641646"/>
    </source>
</evidence>
<accession>A0A926VCL9</accession>
<keyword evidence="5" id="KW-1185">Reference proteome</keyword>
<dbReference type="EMBL" id="JACJPW010000013">
    <property type="protein sequence ID" value="MBD2180918.1"/>
    <property type="molecule type" value="Genomic_DNA"/>
</dbReference>
<dbReference type="PROSITE" id="PS50005">
    <property type="entry name" value="TPR"/>
    <property type="match status" value="3"/>
</dbReference>
<dbReference type="InterPro" id="IPR050498">
    <property type="entry name" value="Ycf3"/>
</dbReference>
<evidence type="ECO:0000256" key="1">
    <source>
        <dbReference type="ARBA" id="ARBA00022737"/>
    </source>
</evidence>
<dbReference type="GO" id="GO:0046813">
    <property type="term" value="P:receptor-mediated virion attachment to host cell"/>
    <property type="evidence" value="ECO:0007669"/>
    <property type="project" value="TreeGrafter"/>
</dbReference>
<reference evidence="4" key="2">
    <citation type="submission" date="2020-08" db="EMBL/GenBank/DDBJ databases">
        <authorList>
            <person name="Chen M."/>
            <person name="Teng W."/>
            <person name="Zhao L."/>
            <person name="Hu C."/>
            <person name="Zhou Y."/>
            <person name="Han B."/>
            <person name="Song L."/>
            <person name="Shu W."/>
        </authorList>
    </citation>
    <scope>NUCLEOTIDE SEQUENCE</scope>
    <source>
        <strain evidence="4">FACHB-1375</strain>
    </source>
</reference>
<keyword evidence="2 3" id="KW-0802">TPR repeat</keyword>
<dbReference type="PANTHER" id="PTHR44858:SF1">
    <property type="entry name" value="UDP-N-ACETYLGLUCOSAMINE--PEPTIDE N-ACETYLGLUCOSAMINYLTRANSFERASE SPINDLY-RELATED"/>
    <property type="match status" value="1"/>
</dbReference>
<dbReference type="Proteomes" id="UP000641646">
    <property type="component" value="Unassembled WGS sequence"/>
</dbReference>
<reference evidence="4" key="1">
    <citation type="journal article" date="2015" name="ISME J.">
        <title>Draft Genome Sequence of Streptomyces incarnatus NRRL8089, which Produces the Nucleoside Antibiotic Sinefungin.</title>
        <authorList>
            <person name="Oshima K."/>
            <person name="Hattori M."/>
            <person name="Shimizu H."/>
            <person name="Fukuda K."/>
            <person name="Nemoto M."/>
            <person name="Inagaki K."/>
            <person name="Tamura T."/>
        </authorList>
    </citation>
    <scope>NUCLEOTIDE SEQUENCE</scope>
    <source>
        <strain evidence="4">FACHB-1375</strain>
    </source>
</reference>
<dbReference type="RefSeq" id="WP_190463610.1">
    <property type="nucleotide sequence ID" value="NZ_JACJPW010000013.1"/>
</dbReference>
<dbReference type="InterPro" id="IPR019734">
    <property type="entry name" value="TPR_rpt"/>
</dbReference>
<gene>
    <name evidence="4" type="ORF">H6G03_07345</name>
</gene>
<sequence length="298" mass="34054">MPSGTLQEGETLADMNRTIEQNPDDAKALAHRGENYRLMGHFEAALDDFNRSIDLEPDYAWAIAHRGETFRLMKRCEQAIADFSHSLALKAKQAWTLAHRGASYYQLKQYRNALADINQAIELQPDYPWALVYRINLYIRMERYEEALVDFDRAIALDDTIIAHWPGERGLLLSYMGRYAEVISCCEQGLKDNSNDYITLYTLAVVKARFKGMAATQAEIETTRNALQAVKDRSKRAGVVYRLGGLAALEGDWDLALNCLQEAILLDDNEPLELARRDIAWLELREYPRFQSLINQEG</sequence>
<keyword evidence="1" id="KW-0677">Repeat</keyword>
<comment type="caution">
    <text evidence="4">The sequence shown here is derived from an EMBL/GenBank/DDBJ whole genome shotgun (WGS) entry which is preliminary data.</text>
</comment>
<dbReference type="SMART" id="SM00028">
    <property type="entry name" value="TPR"/>
    <property type="match status" value="6"/>
</dbReference>
<dbReference type="PROSITE" id="PS50293">
    <property type="entry name" value="TPR_REGION"/>
    <property type="match status" value="1"/>
</dbReference>
<evidence type="ECO:0000256" key="2">
    <source>
        <dbReference type="ARBA" id="ARBA00022803"/>
    </source>
</evidence>
<organism evidence="4 5">
    <name type="scientific">Aerosakkonema funiforme FACHB-1375</name>
    <dbReference type="NCBI Taxonomy" id="2949571"/>
    <lineage>
        <taxon>Bacteria</taxon>
        <taxon>Bacillati</taxon>
        <taxon>Cyanobacteriota</taxon>
        <taxon>Cyanophyceae</taxon>
        <taxon>Oscillatoriophycideae</taxon>
        <taxon>Aerosakkonematales</taxon>
        <taxon>Aerosakkonemataceae</taxon>
        <taxon>Aerosakkonema</taxon>
    </lineage>
</organism>
<dbReference type="PANTHER" id="PTHR44858">
    <property type="entry name" value="TETRATRICOPEPTIDE REPEAT PROTEIN 6"/>
    <property type="match status" value="1"/>
</dbReference>
<dbReference type="NCBIfam" id="NF047558">
    <property type="entry name" value="TPR_END_plus"/>
    <property type="match status" value="1"/>
</dbReference>
<dbReference type="SUPFAM" id="SSF48439">
    <property type="entry name" value="Protein prenylyltransferase"/>
    <property type="match status" value="1"/>
</dbReference>
<dbReference type="SUPFAM" id="SSF48452">
    <property type="entry name" value="TPR-like"/>
    <property type="match status" value="1"/>
</dbReference>
<proteinExistence type="predicted"/>
<evidence type="ECO:0000313" key="4">
    <source>
        <dbReference type="EMBL" id="MBD2180918.1"/>
    </source>
</evidence>
<dbReference type="Gene3D" id="1.25.40.10">
    <property type="entry name" value="Tetratricopeptide repeat domain"/>
    <property type="match status" value="3"/>
</dbReference>
<protein>
    <submittedName>
        <fullName evidence="4">Tetratricopeptide repeat protein</fullName>
    </submittedName>
</protein>
<name>A0A926VCL9_9CYAN</name>
<evidence type="ECO:0000256" key="3">
    <source>
        <dbReference type="PROSITE-ProRule" id="PRU00339"/>
    </source>
</evidence>
<feature type="repeat" description="TPR" evidence="3">
    <location>
        <begin position="26"/>
        <end position="59"/>
    </location>
</feature>
<dbReference type="InterPro" id="IPR013105">
    <property type="entry name" value="TPR_2"/>
</dbReference>